<protein>
    <submittedName>
        <fullName evidence="1">Putative phospholipid methyltransferase</fullName>
    </submittedName>
</protein>
<dbReference type="SUPFAM" id="SSF53335">
    <property type="entry name" value="S-adenosyl-L-methionine-dependent methyltransferases"/>
    <property type="match status" value="1"/>
</dbReference>
<dbReference type="Gene3D" id="3.40.50.150">
    <property type="entry name" value="Vaccinia Virus protein VP39"/>
    <property type="match status" value="1"/>
</dbReference>
<dbReference type="GO" id="GO:0008168">
    <property type="term" value="F:methyltransferase activity"/>
    <property type="evidence" value="ECO:0007669"/>
    <property type="project" value="UniProtKB-KW"/>
</dbReference>
<evidence type="ECO:0000313" key="2">
    <source>
        <dbReference type="Proteomes" id="UP000034182"/>
    </source>
</evidence>
<dbReference type="CDD" id="cd02440">
    <property type="entry name" value="AdoMet_MTases"/>
    <property type="match status" value="1"/>
</dbReference>
<dbReference type="PANTHER" id="PTHR45036:SF1">
    <property type="entry name" value="METHYLTRANSFERASE LIKE 7A"/>
    <property type="match status" value="1"/>
</dbReference>
<dbReference type="EMBL" id="LAQI01000077">
    <property type="protein sequence ID" value="KKY22403.1"/>
    <property type="molecule type" value="Genomic_DNA"/>
</dbReference>
<organism evidence="1 2">
    <name type="scientific">Diplodia seriata</name>
    <dbReference type="NCBI Taxonomy" id="420778"/>
    <lineage>
        <taxon>Eukaryota</taxon>
        <taxon>Fungi</taxon>
        <taxon>Dikarya</taxon>
        <taxon>Ascomycota</taxon>
        <taxon>Pezizomycotina</taxon>
        <taxon>Dothideomycetes</taxon>
        <taxon>Dothideomycetes incertae sedis</taxon>
        <taxon>Botryosphaeriales</taxon>
        <taxon>Botryosphaeriaceae</taxon>
        <taxon>Diplodia</taxon>
    </lineage>
</organism>
<name>A0A0G2GFL4_9PEZI</name>
<keyword evidence="1" id="KW-0489">Methyltransferase</keyword>
<dbReference type="Proteomes" id="UP000034182">
    <property type="component" value="Unassembled WGS sequence"/>
</dbReference>
<reference evidence="1 2" key="2">
    <citation type="submission" date="2015-05" db="EMBL/GenBank/DDBJ databases">
        <title>Distinctive expansion of gene families associated with plant cell wall degradation and secondary metabolism in the genomes of grapevine trunk pathogens.</title>
        <authorList>
            <person name="Lawrence D.P."/>
            <person name="Travadon R."/>
            <person name="Rolshausen P.E."/>
            <person name="Baumgartner K."/>
        </authorList>
    </citation>
    <scope>NUCLEOTIDE SEQUENCE [LARGE SCALE GENOMIC DNA]</scope>
    <source>
        <strain evidence="1">DS831</strain>
    </source>
</reference>
<reference evidence="1 2" key="1">
    <citation type="submission" date="2015-03" db="EMBL/GenBank/DDBJ databases">
        <authorList>
            <person name="Morales-Cruz A."/>
            <person name="Amrine K.C."/>
            <person name="Cantu D."/>
        </authorList>
    </citation>
    <scope>NUCLEOTIDE SEQUENCE [LARGE SCALE GENOMIC DNA]</scope>
    <source>
        <strain evidence="1">DS831</strain>
    </source>
</reference>
<gene>
    <name evidence="1" type="ORF">UCDDS831_g03568</name>
</gene>
<dbReference type="InterPro" id="IPR029063">
    <property type="entry name" value="SAM-dependent_MTases_sf"/>
</dbReference>
<proteinExistence type="predicted"/>
<dbReference type="GO" id="GO:0032259">
    <property type="term" value="P:methylation"/>
    <property type="evidence" value="ECO:0007669"/>
    <property type="project" value="UniProtKB-KW"/>
</dbReference>
<dbReference type="PANTHER" id="PTHR45036">
    <property type="entry name" value="METHYLTRANSFERASE LIKE 7B"/>
    <property type="match status" value="1"/>
</dbReference>
<sequence>MDRTTPKEKLLRTFMPAYTIALGLYQFALTIIDTVIVQHEPGVLLQFSKLRDRAFSRFWMAYGEFMSEGMADDAVLLLRSVRGTVLDVGPGSGDQAVHFTPSHLTRVYGAEPADMLHGKLRANAKKAGLGDKYTVLHAGAQPESLIPALADAGLFKNGSEGIFDEICCIRVLCGVPRPEETVKGLYKLLKPGGRMVVHEHVVNPWQEAGGSFASRVLQTVYEWAGWNFFVGCSIKRDMKEVLLNAGGKDGWSKVELKSLATWSVLPYCTGYLVKRE</sequence>
<keyword evidence="1" id="KW-0808">Transferase</keyword>
<dbReference type="Pfam" id="PF13489">
    <property type="entry name" value="Methyltransf_23"/>
    <property type="match status" value="1"/>
</dbReference>
<evidence type="ECO:0000313" key="1">
    <source>
        <dbReference type="EMBL" id="KKY22403.1"/>
    </source>
</evidence>
<dbReference type="InterPro" id="IPR052356">
    <property type="entry name" value="Thiol_S-MT"/>
</dbReference>
<dbReference type="AlphaFoldDB" id="A0A0G2GFL4"/>
<accession>A0A0G2GFL4</accession>
<comment type="caution">
    <text evidence="1">The sequence shown here is derived from an EMBL/GenBank/DDBJ whole genome shotgun (WGS) entry which is preliminary data.</text>
</comment>